<evidence type="ECO:0000256" key="1">
    <source>
        <dbReference type="ARBA" id="ARBA00001968"/>
    </source>
</evidence>
<name>A0A507F6N2_9FUNG</name>
<dbReference type="PANTHER" id="PTHR48471:SF1">
    <property type="entry name" value="DDE TNP4 DOMAIN-CONTAINING PROTEIN"/>
    <property type="match status" value="1"/>
</dbReference>
<comment type="caution">
    <text evidence="4">The sequence shown here is derived from an EMBL/GenBank/DDBJ whole genome shotgun (WGS) entry which is preliminary data.</text>
</comment>
<dbReference type="PANTHER" id="PTHR48471">
    <property type="entry name" value="DDE TNP4 DOMAIN-CONTAINING PROTEIN"/>
    <property type="match status" value="1"/>
</dbReference>
<dbReference type="Proteomes" id="UP000320333">
    <property type="component" value="Unassembled WGS sequence"/>
</dbReference>
<evidence type="ECO:0000313" key="5">
    <source>
        <dbReference type="Proteomes" id="UP000320333"/>
    </source>
</evidence>
<keyword evidence="2" id="KW-0479">Metal-binding</keyword>
<reference evidence="4 5" key="1">
    <citation type="journal article" date="2019" name="Sci. Rep.">
        <title>Comparative genomics of chytrid fungi reveal insights into the obligate biotrophic and pathogenic lifestyle of Synchytrium endobioticum.</title>
        <authorList>
            <person name="van de Vossenberg B.T.L.H."/>
            <person name="Warris S."/>
            <person name="Nguyen H.D.T."/>
            <person name="van Gent-Pelzer M.P.E."/>
            <person name="Joly D.L."/>
            <person name="van de Geest H.C."/>
            <person name="Bonants P.J.M."/>
            <person name="Smith D.S."/>
            <person name="Levesque C.A."/>
            <person name="van der Lee T.A.J."/>
        </authorList>
    </citation>
    <scope>NUCLEOTIDE SEQUENCE [LARGE SCALE GENOMIC DNA]</scope>
    <source>
        <strain evidence="4 5">CBS 675.73</strain>
    </source>
</reference>
<gene>
    <name evidence="4" type="ORF">CcCBS67573_g06271</name>
</gene>
<dbReference type="Pfam" id="PF13359">
    <property type="entry name" value="DDE_Tnp_4"/>
    <property type="match status" value="1"/>
</dbReference>
<accession>A0A507F6N2</accession>
<evidence type="ECO:0000313" key="4">
    <source>
        <dbReference type="EMBL" id="TPX71277.1"/>
    </source>
</evidence>
<dbReference type="OrthoDB" id="2140478at2759"/>
<dbReference type="EMBL" id="QEAP01000259">
    <property type="protein sequence ID" value="TPX71277.1"/>
    <property type="molecule type" value="Genomic_DNA"/>
</dbReference>
<organism evidence="4 5">
    <name type="scientific">Chytriomyces confervae</name>
    <dbReference type="NCBI Taxonomy" id="246404"/>
    <lineage>
        <taxon>Eukaryota</taxon>
        <taxon>Fungi</taxon>
        <taxon>Fungi incertae sedis</taxon>
        <taxon>Chytridiomycota</taxon>
        <taxon>Chytridiomycota incertae sedis</taxon>
        <taxon>Chytridiomycetes</taxon>
        <taxon>Chytridiales</taxon>
        <taxon>Chytriomycetaceae</taxon>
        <taxon>Chytriomyces</taxon>
    </lineage>
</organism>
<dbReference type="GO" id="GO:0046872">
    <property type="term" value="F:metal ion binding"/>
    <property type="evidence" value="ECO:0007669"/>
    <property type="project" value="UniProtKB-KW"/>
</dbReference>
<proteinExistence type="predicted"/>
<evidence type="ECO:0000259" key="3">
    <source>
        <dbReference type="Pfam" id="PF13359"/>
    </source>
</evidence>
<protein>
    <recommendedName>
        <fullName evidence="3">DDE Tnp4 domain-containing protein</fullName>
    </recommendedName>
</protein>
<sequence>MHFLLLLILRRRRIQCEQQRKLQLLALCRIKASIRTCNRFVASSVGDANESSWHNLYHGDHDGSFVNATSLDRQSFKVLLQEFSKHYVVSSGPSKIGRPPKMTYKSTVLGLLLVFYTGTADAATLHRTLLKAENALATALKNLVDAHIRWPTKAEQRLWAQAVEAKEPLVRNKFGFIDGKNYTVQEPSKIDLQNAMYNGWLHAVLITGVLCFGADGCIIWMKHNCPGSWNDGQMSHAFREKLLDERKTLREYGVTADSAFPSNARMFNKIVTPLKVGNLERAPISTHTALIRMSAAITSIRQAAEWGMGAVEKVYKRLQLKLPYNQSRRAL</sequence>
<comment type="cofactor">
    <cofactor evidence="1">
        <name>a divalent metal cation</name>
        <dbReference type="ChEBI" id="CHEBI:60240"/>
    </cofactor>
</comment>
<feature type="domain" description="DDE Tnp4" evidence="3">
    <location>
        <begin position="177"/>
        <end position="326"/>
    </location>
</feature>
<dbReference type="InterPro" id="IPR027806">
    <property type="entry name" value="HARBI1_dom"/>
</dbReference>
<evidence type="ECO:0000256" key="2">
    <source>
        <dbReference type="ARBA" id="ARBA00022723"/>
    </source>
</evidence>
<dbReference type="AlphaFoldDB" id="A0A507F6N2"/>
<keyword evidence="5" id="KW-1185">Reference proteome</keyword>